<feature type="non-terminal residue" evidence="1">
    <location>
        <position position="69"/>
    </location>
</feature>
<keyword evidence="2" id="KW-1185">Reference proteome</keyword>
<protein>
    <submittedName>
        <fullName evidence="1">Uncharacterized protein</fullName>
    </submittedName>
</protein>
<dbReference type="EMBL" id="MCFI01000008">
    <property type="protein sequence ID" value="ORY83314.1"/>
    <property type="molecule type" value="Genomic_DNA"/>
</dbReference>
<gene>
    <name evidence="1" type="ORF">BCR37DRAFT_379368</name>
</gene>
<proteinExistence type="predicted"/>
<name>A0A1Y2FIV4_PROLT</name>
<reference evidence="1 2" key="1">
    <citation type="submission" date="2016-07" db="EMBL/GenBank/DDBJ databases">
        <title>Pervasive Adenine N6-methylation of Active Genes in Fungi.</title>
        <authorList>
            <consortium name="DOE Joint Genome Institute"/>
            <person name="Mondo S.J."/>
            <person name="Dannebaum R.O."/>
            <person name="Kuo R.C."/>
            <person name="Labutti K."/>
            <person name="Haridas S."/>
            <person name="Kuo A."/>
            <person name="Salamov A."/>
            <person name="Ahrendt S.R."/>
            <person name="Lipzen A."/>
            <person name="Sullivan W."/>
            <person name="Andreopoulos W.B."/>
            <person name="Clum A."/>
            <person name="Lindquist E."/>
            <person name="Daum C."/>
            <person name="Ramamoorthy G.K."/>
            <person name="Gryganskyi A."/>
            <person name="Culley D."/>
            <person name="Magnuson J.K."/>
            <person name="James T.Y."/>
            <person name="O'Malley M.A."/>
            <person name="Stajich J.E."/>
            <person name="Spatafora J.W."/>
            <person name="Visel A."/>
            <person name="Grigoriev I.V."/>
        </authorList>
    </citation>
    <scope>NUCLEOTIDE SEQUENCE [LARGE SCALE GENOMIC DNA]</scope>
    <source>
        <strain evidence="1 2">12-1054</strain>
    </source>
</reference>
<evidence type="ECO:0000313" key="2">
    <source>
        <dbReference type="Proteomes" id="UP000193685"/>
    </source>
</evidence>
<evidence type="ECO:0000313" key="1">
    <source>
        <dbReference type="EMBL" id="ORY83314.1"/>
    </source>
</evidence>
<sequence>MLESFCGAAGKSSPAQQVYESIRSSSLDGDSEISNAAVAKARGHRHGSTIDLHVDLRKLGAVLIDAKAM</sequence>
<comment type="caution">
    <text evidence="1">The sequence shown here is derived from an EMBL/GenBank/DDBJ whole genome shotgun (WGS) entry which is preliminary data.</text>
</comment>
<dbReference type="AlphaFoldDB" id="A0A1Y2FIV4"/>
<organism evidence="1 2">
    <name type="scientific">Protomyces lactucae-debilis</name>
    <dbReference type="NCBI Taxonomy" id="2754530"/>
    <lineage>
        <taxon>Eukaryota</taxon>
        <taxon>Fungi</taxon>
        <taxon>Dikarya</taxon>
        <taxon>Ascomycota</taxon>
        <taxon>Taphrinomycotina</taxon>
        <taxon>Taphrinomycetes</taxon>
        <taxon>Taphrinales</taxon>
        <taxon>Protomycetaceae</taxon>
        <taxon>Protomyces</taxon>
    </lineage>
</organism>
<dbReference type="GeneID" id="63785854"/>
<accession>A0A1Y2FIV4</accession>
<dbReference type="RefSeq" id="XP_040725895.1">
    <property type="nucleotide sequence ID" value="XM_040869255.1"/>
</dbReference>
<dbReference type="Proteomes" id="UP000193685">
    <property type="component" value="Unassembled WGS sequence"/>
</dbReference>